<dbReference type="GO" id="GO:0008360">
    <property type="term" value="P:regulation of cell shape"/>
    <property type="evidence" value="ECO:0007669"/>
    <property type="project" value="UniProtKB-KW"/>
</dbReference>
<evidence type="ECO:0000256" key="1">
    <source>
        <dbReference type="ARBA" id="ARBA00001974"/>
    </source>
</evidence>
<evidence type="ECO:0000256" key="9">
    <source>
        <dbReference type="ARBA" id="ARBA00022630"/>
    </source>
</evidence>
<keyword evidence="22" id="KW-1185">Reference proteome</keyword>
<dbReference type="GO" id="GO:0008762">
    <property type="term" value="F:UDP-N-acetylmuramate dehydrogenase activity"/>
    <property type="evidence" value="ECO:0007669"/>
    <property type="project" value="UniProtKB-UniRule"/>
</dbReference>
<sequence>MMAQQIPMQGELMLNAPLERYNSWRVGGLADRLYIPAGLQDLQQFMRTLSKDEPVHFIGLGSNLLVRDGGVRGTVIVMHNVLTGLEMLNGELYAEAGVTCAKLARFSARQGLQGGEFMAGIPGTVGGALAMNAGCHGGETWDIVQRVLTMDREGELHKRSRAEFDASYRHVALAGQPEHWLGEQEWFIAAWFSLPAGDAEEAEQKIKQLLARRLATQPLNQPNAGSTFRNPPGDYAARLIEECGLKGYQIGGAQVSEKHANFIVNLGGARAAEIEQLIAHMRESVKAKFGIELQQEVRVIGETETGEREV</sequence>
<evidence type="ECO:0000256" key="12">
    <source>
        <dbReference type="ARBA" id="ARBA00022960"/>
    </source>
</evidence>
<comment type="similarity">
    <text evidence="19">Belongs to the MurB family.</text>
</comment>
<keyword evidence="9 19" id="KW-0285">Flavoprotein</keyword>
<protein>
    <recommendedName>
        <fullName evidence="6 19">UDP-N-acetylenolpyruvoylglucosamine reductase</fullName>
        <ecNumber evidence="5 19">1.3.1.98</ecNumber>
    </recommendedName>
    <alternativeName>
        <fullName evidence="17 19">UDP-N-acetylmuramate dehydrogenase</fullName>
    </alternativeName>
</protein>
<dbReference type="STRING" id="582744.Msip34_0462"/>
<dbReference type="SUPFAM" id="SSF56194">
    <property type="entry name" value="Uridine diphospho-N-Acetylenolpyruvylglucosamine reductase, MurB, C-terminal domain"/>
    <property type="match status" value="1"/>
</dbReference>
<evidence type="ECO:0000313" key="21">
    <source>
        <dbReference type="EMBL" id="ACT49710.1"/>
    </source>
</evidence>
<evidence type="ECO:0000256" key="18">
    <source>
        <dbReference type="ARBA" id="ARBA00048914"/>
    </source>
</evidence>
<dbReference type="NCBIfam" id="TIGR00179">
    <property type="entry name" value="murB"/>
    <property type="match status" value="1"/>
</dbReference>
<reference evidence="21 22" key="2">
    <citation type="journal article" date="2011" name="J. Bacteriol.">
        <title>Genomes of three methylotrophs from a single niche uncover genetic and metabolic divergence of Methylophilaceae.</title>
        <authorList>
            <person name="Lapidus A."/>
            <person name="Clum A."/>
            <person name="Labutti K."/>
            <person name="Kaluzhnaya M.G."/>
            <person name="Lim S."/>
            <person name="Beck D.A."/>
            <person name="Glavina Del Rio T."/>
            <person name="Nolan M."/>
            <person name="Mavromatis K."/>
            <person name="Huntemann M."/>
            <person name="Lucas S."/>
            <person name="Lidstrom M.E."/>
            <person name="Ivanova N."/>
            <person name="Chistoserdova L."/>
        </authorList>
    </citation>
    <scope>NUCLEOTIDE SEQUENCE [LARGE SCALE GENOMIC DNA]</scope>
    <source>
        <strain evidence="21 22">SIP3-4</strain>
    </source>
</reference>
<evidence type="ECO:0000256" key="2">
    <source>
        <dbReference type="ARBA" id="ARBA00003921"/>
    </source>
</evidence>
<evidence type="ECO:0000256" key="4">
    <source>
        <dbReference type="ARBA" id="ARBA00004752"/>
    </source>
</evidence>
<dbReference type="PANTHER" id="PTHR21071">
    <property type="entry name" value="UDP-N-ACETYLENOLPYRUVOYLGLUCOSAMINE REDUCTASE"/>
    <property type="match status" value="1"/>
</dbReference>
<evidence type="ECO:0000259" key="20">
    <source>
        <dbReference type="PROSITE" id="PS51387"/>
    </source>
</evidence>
<dbReference type="InterPro" id="IPR036635">
    <property type="entry name" value="MurB_C_sf"/>
</dbReference>
<evidence type="ECO:0000256" key="19">
    <source>
        <dbReference type="HAMAP-Rule" id="MF_00037"/>
    </source>
</evidence>
<keyword evidence="14 19" id="KW-0560">Oxidoreductase</keyword>
<keyword evidence="11 19" id="KW-0521">NADP</keyword>
<dbReference type="Gene3D" id="3.30.43.10">
    <property type="entry name" value="Uridine Diphospho-n-acetylenolpyruvylglucosamine Reductase, domain 2"/>
    <property type="match status" value="1"/>
</dbReference>
<dbReference type="InterPro" id="IPR006094">
    <property type="entry name" value="Oxid_FAD_bind_N"/>
</dbReference>
<comment type="function">
    <text evidence="2 19">Cell wall formation.</text>
</comment>
<evidence type="ECO:0000256" key="7">
    <source>
        <dbReference type="ARBA" id="ARBA00022490"/>
    </source>
</evidence>
<organism evidence="21 22">
    <name type="scientific">Methylovorus glucosotrophus (strain SIP3-4)</name>
    <dbReference type="NCBI Taxonomy" id="582744"/>
    <lineage>
        <taxon>Bacteria</taxon>
        <taxon>Pseudomonadati</taxon>
        <taxon>Pseudomonadota</taxon>
        <taxon>Betaproteobacteria</taxon>
        <taxon>Nitrosomonadales</taxon>
        <taxon>Methylophilaceae</taxon>
        <taxon>Methylovorus</taxon>
    </lineage>
</organism>
<accession>C6X990</accession>
<dbReference type="Gene3D" id="3.90.78.10">
    <property type="entry name" value="UDP-N-acetylenolpyruvoylglucosamine reductase, C-terminal domain"/>
    <property type="match status" value="1"/>
</dbReference>
<comment type="subcellular location">
    <subcellularLocation>
        <location evidence="3 19">Cytoplasm</location>
    </subcellularLocation>
</comment>
<dbReference type="Gene3D" id="3.30.465.10">
    <property type="match status" value="1"/>
</dbReference>
<dbReference type="SUPFAM" id="SSF56176">
    <property type="entry name" value="FAD-binding/transporter-associated domain-like"/>
    <property type="match status" value="1"/>
</dbReference>
<evidence type="ECO:0000256" key="8">
    <source>
        <dbReference type="ARBA" id="ARBA00022618"/>
    </source>
</evidence>
<dbReference type="EC" id="1.3.1.98" evidence="5 19"/>
<dbReference type="Proteomes" id="UP000002743">
    <property type="component" value="Chromosome"/>
</dbReference>
<evidence type="ECO:0000256" key="5">
    <source>
        <dbReference type="ARBA" id="ARBA00012518"/>
    </source>
</evidence>
<feature type="active site" description="Proton donor" evidence="19">
    <location>
        <position position="226"/>
    </location>
</feature>
<evidence type="ECO:0000256" key="13">
    <source>
        <dbReference type="ARBA" id="ARBA00022984"/>
    </source>
</evidence>
<keyword evidence="10 19" id="KW-0274">FAD</keyword>
<dbReference type="UniPathway" id="UPA00219"/>
<dbReference type="OrthoDB" id="9804753at2"/>
<feature type="active site" evidence="19">
    <location>
        <position position="169"/>
    </location>
</feature>
<evidence type="ECO:0000313" key="22">
    <source>
        <dbReference type="Proteomes" id="UP000002743"/>
    </source>
</evidence>
<comment type="cofactor">
    <cofactor evidence="1 19">
        <name>FAD</name>
        <dbReference type="ChEBI" id="CHEBI:57692"/>
    </cofactor>
</comment>
<evidence type="ECO:0000256" key="3">
    <source>
        <dbReference type="ARBA" id="ARBA00004496"/>
    </source>
</evidence>
<dbReference type="RefSeq" id="WP_015829370.1">
    <property type="nucleotide sequence ID" value="NC_012969.1"/>
</dbReference>
<dbReference type="GO" id="GO:0005829">
    <property type="term" value="C:cytosol"/>
    <property type="evidence" value="ECO:0007669"/>
    <property type="project" value="TreeGrafter"/>
</dbReference>
<dbReference type="EMBL" id="CP001674">
    <property type="protein sequence ID" value="ACT49710.1"/>
    <property type="molecule type" value="Genomic_DNA"/>
</dbReference>
<dbReference type="InterPro" id="IPR036318">
    <property type="entry name" value="FAD-bd_PCMH-like_sf"/>
</dbReference>
<feature type="domain" description="FAD-binding PCMH-type" evidence="20">
    <location>
        <begin position="26"/>
        <end position="219"/>
    </location>
</feature>
<evidence type="ECO:0000256" key="14">
    <source>
        <dbReference type="ARBA" id="ARBA00023002"/>
    </source>
</evidence>
<keyword evidence="15 19" id="KW-0131">Cell cycle</keyword>
<feature type="active site" evidence="19">
    <location>
        <position position="296"/>
    </location>
</feature>
<dbReference type="GO" id="GO:0071949">
    <property type="term" value="F:FAD binding"/>
    <property type="evidence" value="ECO:0007669"/>
    <property type="project" value="InterPro"/>
</dbReference>
<dbReference type="NCBIfam" id="NF010480">
    <property type="entry name" value="PRK13905.1"/>
    <property type="match status" value="1"/>
</dbReference>
<dbReference type="InterPro" id="IPR016169">
    <property type="entry name" value="FAD-bd_PCMH_sub2"/>
</dbReference>
<dbReference type="GO" id="GO:0051301">
    <property type="term" value="P:cell division"/>
    <property type="evidence" value="ECO:0007669"/>
    <property type="project" value="UniProtKB-KW"/>
</dbReference>
<proteinExistence type="inferred from homology"/>
<evidence type="ECO:0000256" key="15">
    <source>
        <dbReference type="ARBA" id="ARBA00023306"/>
    </source>
</evidence>
<dbReference type="KEGG" id="mei:Msip34_0462"/>
<evidence type="ECO:0000256" key="6">
    <source>
        <dbReference type="ARBA" id="ARBA00015188"/>
    </source>
</evidence>
<keyword evidence="13 19" id="KW-0573">Peptidoglycan synthesis</keyword>
<name>C6X990_METGS</name>
<dbReference type="InterPro" id="IPR016166">
    <property type="entry name" value="FAD-bd_PCMH"/>
</dbReference>
<dbReference type="InterPro" id="IPR016167">
    <property type="entry name" value="FAD-bd_PCMH_sub1"/>
</dbReference>
<dbReference type="InterPro" id="IPR011601">
    <property type="entry name" value="MurB_C"/>
</dbReference>
<gene>
    <name evidence="19" type="primary">murB</name>
    <name evidence="21" type="ordered locus">Msip34_0462</name>
</gene>
<comment type="catalytic activity">
    <reaction evidence="18 19">
        <text>UDP-N-acetyl-alpha-D-muramate + NADP(+) = UDP-N-acetyl-3-O-(1-carboxyvinyl)-alpha-D-glucosamine + NADPH + H(+)</text>
        <dbReference type="Rhea" id="RHEA:12248"/>
        <dbReference type="ChEBI" id="CHEBI:15378"/>
        <dbReference type="ChEBI" id="CHEBI:57783"/>
        <dbReference type="ChEBI" id="CHEBI:58349"/>
        <dbReference type="ChEBI" id="CHEBI:68483"/>
        <dbReference type="ChEBI" id="CHEBI:70757"/>
        <dbReference type="EC" id="1.3.1.98"/>
    </reaction>
</comment>
<dbReference type="GO" id="GO:0009252">
    <property type="term" value="P:peptidoglycan biosynthetic process"/>
    <property type="evidence" value="ECO:0007669"/>
    <property type="project" value="UniProtKB-UniRule"/>
</dbReference>
<dbReference type="eggNOG" id="COG0812">
    <property type="taxonomic scope" value="Bacteria"/>
</dbReference>
<keyword evidence="16 19" id="KW-0961">Cell wall biogenesis/degradation</keyword>
<dbReference type="InterPro" id="IPR003170">
    <property type="entry name" value="MurB"/>
</dbReference>
<evidence type="ECO:0000256" key="17">
    <source>
        <dbReference type="ARBA" id="ARBA00031026"/>
    </source>
</evidence>
<reference evidence="22" key="1">
    <citation type="submission" date="2009-07" db="EMBL/GenBank/DDBJ databases">
        <title>Complete sequence of chromosome of Methylovorus sp. SIP3-4.</title>
        <authorList>
            <person name="Lucas S."/>
            <person name="Copeland A."/>
            <person name="Lapidus A."/>
            <person name="Glavina del Rio T."/>
            <person name="Tice H."/>
            <person name="Bruce D."/>
            <person name="Goodwin L."/>
            <person name="Pitluck S."/>
            <person name="Clum A."/>
            <person name="Larimer F."/>
            <person name="Land M."/>
            <person name="Hauser L."/>
            <person name="Kyrpides N."/>
            <person name="Mikhailova N."/>
            <person name="Kayluzhnaya M."/>
            <person name="Chistoserdova L."/>
        </authorList>
    </citation>
    <scope>NUCLEOTIDE SEQUENCE [LARGE SCALE GENOMIC DNA]</scope>
    <source>
        <strain evidence="22">SIP3-4</strain>
    </source>
</reference>
<evidence type="ECO:0000256" key="16">
    <source>
        <dbReference type="ARBA" id="ARBA00023316"/>
    </source>
</evidence>
<dbReference type="HAMAP" id="MF_00037">
    <property type="entry name" value="MurB"/>
    <property type="match status" value="1"/>
</dbReference>
<keyword evidence="12 19" id="KW-0133">Cell shape</keyword>
<dbReference type="Pfam" id="PF01565">
    <property type="entry name" value="FAD_binding_4"/>
    <property type="match status" value="1"/>
</dbReference>
<dbReference type="PANTHER" id="PTHR21071:SF4">
    <property type="entry name" value="UDP-N-ACETYLENOLPYRUVOYLGLUCOSAMINE REDUCTASE"/>
    <property type="match status" value="1"/>
</dbReference>
<dbReference type="HOGENOM" id="CLU_035304_1_1_4"/>
<keyword evidence="7 19" id="KW-0963">Cytoplasm</keyword>
<dbReference type="Pfam" id="PF02873">
    <property type="entry name" value="MurB_C"/>
    <property type="match status" value="1"/>
</dbReference>
<dbReference type="GO" id="GO:0071555">
    <property type="term" value="P:cell wall organization"/>
    <property type="evidence" value="ECO:0007669"/>
    <property type="project" value="UniProtKB-KW"/>
</dbReference>
<dbReference type="PROSITE" id="PS51387">
    <property type="entry name" value="FAD_PCMH"/>
    <property type="match status" value="1"/>
</dbReference>
<comment type="pathway">
    <text evidence="4 19">Cell wall biogenesis; peptidoglycan biosynthesis.</text>
</comment>
<keyword evidence="8 19" id="KW-0132">Cell division</keyword>
<evidence type="ECO:0000256" key="10">
    <source>
        <dbReference type="ARBA" id="ARBA00022827"/>
    </source>
</evidence>
<dbReference type="AlphaFoldDB" id="C6X990"/>
<evidence type="ECO:0000256" key="11">
    <source>
        <dbReference type="ARBA" id="ARBA00022857"/>
    </source>
</evidence>